<keyword evidence="1" id="KW-1133">Transmembrane helix</keyword>
<keyword evidence="1" id="KW-0812">Transmembrane</keyword>
<proteinExistence type="predicted"/>
<sequence>MRITSSGRLSDDMREYLQESPAKLRLAFRNCQMSPSELSELCELLGECGVGSLSFQQRDFGSRPLLSNPDAGSILDSTALQQSRYLRSLELDCPFFPESVAAAARFLARSENSAELVIHLRREWFAGNARAAQSLCSKLTELCASAQGARLKIVPHQRPSRLQAKAAKETVDDRGRQRPVVRKPAQCLNARPQRLRYRCLRPGAGKALGKFKLLGIKLWPYGIAGATAVRTLWPSVRATLQGKPSWLGIAFGLLGIGMFPFSLVIAAFRSFWAYIGVCLLWTIVRQLFGAVRFIVSRRNRRRKAFLELD</sequence>
<feature type="transmembrane region" description="Helical" evidence="1">
    <location>
        <begin position="246"/>
        <end position="265"/>
    </location>
</feature>
<organism evidence="2 3">
    <name type="scientific">Klebsormidium nitens</name>
    <name type="common">Green alga</name>
    <name type="synonym">Ulothrix nitens</name>
    <dbReference type="NCBI Taxonomy" id="105231"/>
    <lineage>
        <taxon>Eukaryota</taxon>
        <taxon>Viridiplantae</taxon>
        <taxon>Streptophyta</taxon>
        <taxon>Klebsormidiophyceae</taxon>
        <taxon>Klebsormidiales</taxon>
        <taxon>Klebsormidiaceae</taxon>
        <taxon>Klebsormidium</taxon>
    </lineage>
</organism>
<dbReference type="Proteomes" id="UP000054558">
    <property type="component" value="Unassembled WGS sequence"/>
</dbReference>
<dbReference type="AlphaFoldDB" id="A0A1Y1IFA9"/>
<evidence type="ECO:0000256" key="1">
    <source>
        <dbReference type="SAM" id="Phobius"/>
    </source>
</evidence>
<dbReference type="EMBL" id="DF237486">
    <property type="protein sequence ID" value="GAQ89565.1"/>
    <property type="molecule type" value="Genomic_DNA"/>
</dbReference>
<reference evidence="2 3" key="1">
    <citation type="journal article" date="2014" name="Nat. Commun.">
        <title>Klebsormidium flaccidum genome reveals primary factors for plant terrestrial adaptation.</title>
        <authorList>
            <person name="Hori K."/>
            <person name="Maruyama F."/>
            <person name="Fujisawa T."/>
            <person name="Togashi T."/>
            <person name="Yamamoto N."/>
            <person name="Seo M."/>
            <person name="Sato S."/>
            <person name="Yamada T."/>
            <person name="Mori H."/>
            <person name="Tajima N."/>
            <person name="Moriyama T."/>
            <person name="Ikeuchi M."/>
            <person name="Watanabe M."/>
            <person name="Wada H."/>
            <person name="Kobayashi K."/>
            <person name="Saito M."/>
            <person name="Masuda T."/>
            <person name="Sasaki-Sekimoto Y."/>
            <person name="Mashiguchi K."/>
            <person name="Awai K."/>
            <person name="Shimojima M."/>
            <person name="Masuda S."/>
            <person name="Iwai M."/>
            <person name="Nobusawa T."/>
            <person name="Narise T."/>
            <person name="Kondo S."/>
            <person name="Saito H."/>
            <person name="Sato R."/>
            <person name="Murakawa M."/>
            <person name="Ihara Y."/>
            <person name="Oshima-Yamada Y."/>
            <person name="Ohtaka K."/>
            <person name="Satoh M."/>
            <person name="Sonobe K."/>
            <person name="Ishii M."/>
            <person name="Ohtani R."/>
            <person name="Kanamori-Sato M."/>
            <person name="Honoki R."/>
            <person name="Miyazaki D."/>
            <person name="Mochizuki H."/>
            <person name="Umetsu J."/>
            <person name="Higashi K."/>
            <person name="Shibata D."/>
            <person name="Kamiya Y."/>
            <person name="Sato N."/>
            <person name="Nakamura Y."/>
            <person name="Tabata S."/>
            <person name="Ida S."/>
            <person name="Kurokawa K."/>
            <person name="Ohta H."/>
        </authorList>
    </citation>
    <scope>NUCLEOTIDE SEQUENCE [LARGE SCALE GENOMIC DNA]</scope>
    <source>
        <strain evidence="2 3">NIES-2285</strain>
    </source>
</reference>
<gene>
    <name evidence="2" type="ORF">KFL_005370020</name>
</gene>
<accession>A0A1Y1IFA9</accession>
<evidence type="ECO:0000313" key="2">
    <source>
        <dbReference type="EMBL" id="GAQ89565.1"/>
    </source>
</evidence>
<name>A0A1Y1IFA9_KLENI</name>
<protein>
    <submittedName>
        <fullName evidence="2">Uncharacterized protein</fullName>
    </submittedName>
</protein>
<feature type="transmembrane region" description="Helical" evidence="1">
    <location>
        <begin position="271"/>
        <end position="295"/>
    </location>
</feature>
<keyword evidence="1" id="KW-0472">Membrane</keyword>
<keyword evidence="3" id="KW-1185">Reference proteome</keyword>
<evidence type="ECO:0000313" key="3">
    <source>
        <dbReference type="Proteomes" id="UP000054558"/>
    </source>
</evidence>